<dbReference type="OrthoDB" id="9775889at2"/>
<dbReference type="PROSITE" id="PS51910">
    <property type="entry name" value="GH18_2"/>
    <property type="match status" value="1"/>
</dbReference>
<keyword evidence="7" id="KW-1185">Reference proteome</keyword>
<evidence type="ECO:0000256" key="4">
    <source>
        <dbReference type="SAM" id="SignalP"/>
    </source>
</evidence>
<dbReference type="PANTHER" id="PTHR11177">
    <property type="entry name" value="CHITINASE"/>
    <property type="match status" value="1"/>
</dbReference>
<proteinExistence type="predicted"/>
<dbReference type="InterPro" id="IPR001223">
    <property type="entry name" value="Glyco_hydro18_cat"/>
</dbReference>
<keyword evidence="3" id="KW-0146">Chitin degradation</keyword>
<dbReference type="Gene3D" id="3.10.50.10">
    <property type="match status" value="1"/>
</dbReference>
<evidence type="ECO:0000259" key="5">
    <source>
        <dbReference type="PROSITE" id="PS51910"/>
    </source>
</evidence>
<dbReference type="EC" id="3.2.1.14" evidence="2"/>
<name>A0A1S2VLI6_9BACT</name>
<protein>
    <recommendedName>
        <fullName evidence="2">chitinase</fullName>
        <ecNumber evidence="2">3.2.1.14</ecNumber>
    </recommendedName>
</protein>
<comment type="catalytic activity">
    <reaction evidence="1">
        <text>Random endo-hydrolysis of N-acetyl-beta-D-glucosaminide (1-&gt;4)-beta-linkages in chitin and chitodextrins.</text>
        <dbReference type="EC" id="3.2.1.14"/>
    </reaction>
</comment>
<dbReference type="AlphaFoldDB" id="A0A1S2VLI6"/>
<dbReference type="CDD" id="cd06548">
    <property type="entry name" value="GH18_chitinase"/>
    <property type="match status" value="1"/>
</dbReference>
<gene>
    <name evidence="6" type="ORF">BLX24_07135</name>
</gene>
<organism evidence="6 7">
    <name type="scientific">Arsenicibacter rosenii</name>
    <dbReference type="NCBI Taxonomy" id="1750698"/>
    <lineage>
        <taxon>Bacteria</taxon>
        <taxon>Pseudomonadati</taxon>
        <taxon>Bacteroidota</taxon>
        <taxon>Cytophagia</taxon>
        <taxon>Cytophagales</taxon>
        <taxon>Spirosomataceae</taxon>
        <taxon>Arsenicibacter</taxon>
    </lineage>
</organism>
<evidence type="ECO:0000256" key="2">
    <source>
        <dbReference type="ARBA" id="ARBA00012729"/>
    </source>
</evidence>
<dbReference type="GO" id="GO:0008061">
    <property type="term" value="F:chitin binding"/>
    <property type="evidence" value="ECO:0007669"/>
    <property type="project" value="InterPro"/>
</dbReference>
<dbReference type="InterPro" id="IPR017853">
    <property type="entry name" value="GH"/>
</dbReference>
<dbReference type="Proteomes" id="UP000181790">
    <property type="component" value="Unassembled WGS sequence"/>
</dbReference>
<sequence>MKTNVLTLLTLLISSTAFVLAPKPAPIEVIAYYSAGPEQVADINPQKMTDIIYSFGHLKGNRFAIDNAKDSLTLKKLVALKKQNPALKVHVSLGGWGGCAPCSEIFSTEENRQVFAKSVKENLLYFGADGIDLDWEYPAIPGHPGHRWVPEDKPNFTRLVQQLRKELGPKYKITFAAGGFQRFLDESIDWKPVMAVVDQVNLMTYDLVHGYSTVTGHHTPLYSTPEQKESTDNAVQWLIKQGIPRKKLVIGAAFYGRMWENVANVNNGRYQSGKFKSGTNYRDRNNVMAPEKGFTYYWDDTAKAPYLYNAAEKLYFTFDDPRSIEAKTKYAIDQKLGGIMFWDLNGDQPKGGLLDVIDRVKHQ</sequence>
<dbReference type="InterPro" id="IPR011583">
    <property type="entry name" value="Chitinase_II/V-like_cat"/>
</dbReference>
<evidence type="ECO:0000313" key="7">
    <source>
        <dbReference type="Proteomes" id="UP000181790"/>
    </source>
</evidence>
<dbReference type="Pfam" id="PF00704">
    <property type="entry name" value="Glyco_hydro_18"/>
    <property type="match status" value="1"/>
</dbReference>
<keyword evidence="3" id="KW-0624">Polysaccharide degradation</keyword>
<dbReference type="RefSeq" id="WP_071502434.1">
    <property type="nucleotide sequence ID" value="NZ_MORL01000003.1"/>
</dbReference>
<dbReference type="SUPFAM" id="SSF51445">
    <property type="entry name" value="(Trans)glycosidases"/>
    <property type="match status" value="1"/>
</dbReference>
<dbReference type="PANTHER" id="PTHR11177:SF317">
    <property type="entry name" value="CHITINASE 12-RELATED"/>
    <property type="match status" value="1"/>
</dbReference>
<dbReference type="GO" id="GO:0006032">
    <property type="term" value="P:chitin catabolic process"/>
    <property type="evidence" value="ECO:0007669"/>
    <property type="project" value="UniProtKB-KW"/>
</dbReference>
<evidence type="ECO:0000256" key="1">
    <source>
        <dbReference type="ARBA" id="ARBA00000822"/>
    </source>
</evidence>
<dbReference type="SUPFAM" id="SSF54556">
    <property type="entry name" value="Chitinase insertion domain"/>
    <property type="match status" value="1"/>
</dbReference>
<feature type="chain" id="PRO_5010298911" description="chitinase" evidence="4">
    <location>
        <begin position="22"/>
        <end position="363"/>
    </location>
</feature>
<evidence type="ECO:0000256" key="3">
    <source>
        <dbReference type="ARBA" id="ARBA00023024"/>
    </source>
</evidence>
<keyword evidence="4" id="KW-0732">Signal</keyword>
<feature type="signal peptide" evidence="4">
    <location>
        <begin position="1"/>
        <end position="21"/>
    </location>
</feature>
<accession>A0A1S2VLI6</accession>
<reference evidence="6 7" key="1">
    <citation type="submission" date="2016-10" db="EMBL/GenBank/DDBJ databases">
        <title>Arsenicibacter rosenii gen. nov., sp. nov., an efficient arsenic-methylating bacterium isolated from an arsenic-contaminated paddy soil.</title>
        <authorList>
            <person name="Huang K."/>
        </authorList>
    </citation>
    <scope>NUCLEOTIDE SEQUENCE [LARGE SCALE GENOMIC DNA]</scope>
    <source>
        <strain evidence="6 7">SM-1</strain>
    </source>
</reference>
<feature type="domain" description="GH18" evidence="5">
    <location>
        <begin position="27"/>
        <end position="363"/>
    </location>
</feature>
<dbReference type="GO" id="GO:0008843">
    <property type="term" value="F:endochitinase activity"/>
    <property type="evidence" value="ECO:0007669"/>
    <property type="project" value="UniProtKB-EC"/>
</dbReference>
<comment type="caution">
    <text evidence="6">The sequence shown here is derived from an EMBL/GenBank/DDBJ whole genome shotgun (WGS) entry which is preliminary data.</text>
</comment>
<keyword evidence="3" id="KW-0119">Carbohydrate metabolism</keyword>
<dbReference type="GO" id="GO:0005975">
    <property type="term" value="P:carbohydrate metabolic process"/>
    <property type="evidence" value="ECO:0007669"/>
    <property type="project" value="InterPro"/>
</dbReference>
<dbReference type="InterPro" id="IPR050314">
    <property type="entry name" value="Glycosyl_Hydrlase_18"/>
</dbReference>
<dbReference type="SMART" id="SM00636">
    <property type="entry name" value="Glyco_18"/>
    <property type="match status" value="1"/>
</dbReference>
<dbReference type="EMBL" id="MORL01000003">
    <property type="protein sequence ID" value="OIN59637.1"/>
    <property type="molecule type" value="Genomic_DNA"/>
</dbReference>
<evidence type="ECO:0000313" key="6">
    <source>
        <dbReference type="EMBL" id="OIN59637.1"/>
    </source>
</evidence>
<keyword evidence="6" id="KW-0378">Hydrolase</keyword>
<dbReference type="InterPro" id="IPR029070">
    <property type="entry name" value="Chitinase_insertion_sf"/>
</dbReference>
<dbReference type="Gene3D" id="3.20.20.80">
    <property type="entry name" value="Glycosidases"/>
    <property type="match status" value="1"/>
</dbReference>